<accession>A0AAP0EM41</accession>
<dbReference type="GO" id="GO:0005524">
    <property type="term" value="F:ATP binding"/>
    <property type="evidence" value="ECO:0007669"/>
    <property type="project" value="UniProtKB-KW"/>
</dbReference>
<comment type="caution">
    <text evidence="7">The sequence shown here is derived from an EMBL/GenBank/DDBJ whole genome shotgun (WGS) entry which is preliminary data.</text>
</comment>
<dbReference type="Gene3D" id="1.10.287.890">
    <property type="entry name" value="Crystal structure of tRNA isopentenylpyrophosphate transferase (bh2366) domain"/>
    <property type="match status" value="1"/>
</dbReference>
<keyword evidence="4" id="KW-0547">Nucleotide-binding</keyword>
<dbReference type="PANTHER" id="PTHR11088">
    <property type="entry name" value="TRNA DIMETHYLALLYLTRANSFERASE"/>
    <property type="match status" value="1"/>
</dbReference>
<feature type="compositionally biased region" description="Low complexity" evidence="6">
    <location>
        <begin position="22"/>
        <end position="52"/>
    </location>
</feature>
<organism evidence="7 8">
    <name type="scientific">Stephania japonica</name>
    <dbReference type="NCBI Taxonomy" id="461633"/>
    <lineage>
        <taxon>Eukaryota</taxon>
        <taxon>Viridiplantae</taxon>
        <taxon>Streptophyta</taxon>
        <taxon>Embryophyta</taxon>
        <taxon>Tracheophyta</taxon>
        <taxon>Spermatophyta</taxon>
        <taxon>Magnoliopsida</taxon>
        <taxon>Ranunculales</taxon>
        <taxon>Menispermaceae</taxon>
        <taxon>Menispermoideae</taxon>
        <taxon>Cissampelideae</taxon>
        <taxon>Stephania</taxon>
    </lineage>
</organism>
<dbReference type="Proteomes" id="UP001417504">
    <property type="component" value="Unassembled WGS sequence"/>
</dbReference>
<dbReference type="InterPro" id="IPR027417">
    <property type="entry name" value="P-loop_NTPase"/>
</dbReference>
<gene>
    <name evidence="7" type="ORF">Sjap_024476</name>
</gene>
<dbReference type="AlphaFoldDB" id="A0AAP0EM41"/>
<evidence type="ECO:0000256" key="4">
    <source>
        <dbReference type="ARBA" id="ARBA00022741"/>
    </source>
</evidence>
<keyword evidence="3" id="KW-0203">Cytokinin biosynthesis</keyword>
<evidence type="ECO:0000313" key="8">
    <source>
        <dbReference type="Proteomes" id="UP001417504"/>
    </source>
</evidence>
<feature type="compositionally biased region" description="Basic and acidic residues" evidence="6">
    <location>
        <begin position="1"/>
        <end position="21"/>
    </location>
</feature>
<dbReference type="GO" id="GO:0005739">
    <property type="term" value="C:mitochondrion"/>
    <property type="evidence" value="ECO:0007669"/>
    <property type="project" value="TreeGrafter"/>
</dbReference>
<evidence type="ECO:0000313" key="7">
    <source>
        <dbReference type="EMBL" id="KAK9091299.1"/>
    </source>
</evidence>
<name>A0AAP0EM41_9MAGN</name>
<keyword evidence="5" id="KW-0067">ATP-binding</keyword>
<keyword evidence="2" id="KW-0808">Transferase</keyword>
<dbReference type="Gene3D" id="3.40.50.300">
    <property type="entry name" value="P-loop containing nucleotide triphosphate hydrolases"/>
    <property type="match status" value="1"/>
</dbReference>
<dbReference type="InterPro" id="IPR039657">
    <property type="entry name" value="Dimethylallyltransferase"/>
</dbReference>
<dbReference type="GO" id="GO:0052381">
    <property type="term" value="F:tRNA dimethylallyltransferase activity"/>
    <property type="evidence" value="ECO:0007669"/>
    <property type="project" value="TreeGrafter"/>
</dbReference>
<keyword evidence="8" id="KW-1185">Reference proteome</keyword>
<dbReference type="GO" id="GO:0009691">
    <property type="term" value="P:cytokinin biosynthetic process"/>
    <property type="evidence" value="ECO:0007669"/>
    <property type="project" value="UniProtKB-KW"/>
</dbReference>
<sequence length="266" mass="29277">MPSEQRGRCWEGQDSGDHGGDRSTAASTSPPTRSPSPTAAASPTTSSATSPLPRRPPPSHFRLLARSSLSHILSRHRLPLIVGGSNSFIHALVTSQNSHSHSPDLLLHYDCCFLWVDVALPVLNQYLFKRVDDMFDSGMLAELAAFYDSLNRPDSVLRPGVGLMKAIGVPEFAHYFSRTRAAGGGDAELFREAVDRIKDNTCRLAEKQMGKIQRLRGGGWEMRRLDATDFFEAVMAGEKTAPAAEEIWEERVLMPTVKIVKSFLEG</sequence>
<evidence type="ECO:0000256" key="3">
    <source>
        <dbReference type="ARBA" id="ARBA00022712"/>
    </source>
</evidence>
<dbReference type="GO" id="GO:0006400">
    <property type="term" value="P:tRNA modification"/>
    <property type="evidence" value="ECO:0007669"/>
    <property type="project" value="TreeGrafter"/>
</dbReference>
<dbReference type="PANTHER" id="PTHR11088:SF86">
    <property type="entry name" value="ADENYLATE ISOPENTENYLTRANSFERASE 4-RELATED"/>
    <property type="match status" value="1"/>
</dbReference>
<evidence type="ECO:0000256" key="2">
    <source>
        <dbReference type="ARBA" id="ARBA00022679"/>
    </source>
</evidence>
<feature type="region of interest" description="Disordered" evidence="6">
    <location>
        <begin position="1"/>
        <end position="60"/>
    </location>
</feature>
<proteinExistence type="inferred from homology"/>
<reference evidence="7 8" key="1">
    <citation type="submission" date="2024-01" db="EMBL/GenBank/DDBJ databases">
        <title>Genome assemblies of Stephania.</title>
        <authorList>
            <person name="Yang L."/>
        </authorList>
    </citation>
    <scope>NUCLEOTIDE SEQUENCE [LARGE SCALE GENOMIC DNA]</scope>
    <source>
        <strain evidence="7">QJT</strain>
        <tissue evidence="7">Leaf</tissue>
    </source>
</reference>
<dbReference type="Pfam" id="PF01715">
    <property type="entry name" value="IPPT"/>
    <property type="match status" value="1"/>
</dbReference>
<dbReference type="EMBL" id="JBBNAE010000010">
    <property type="protein sequence ID" value="KAK9091299.1"/>
    <property type="molecule type" value="Genomic_DNA"/>
</dbReference>
<evidence type="ECO:0000256" key="6">
    <source>
        <dbReference type="SAM" id="MobiDB-lite"/>
    </source>
</evidence>
<evidence type="ECO:0000256" key="1">
    <source>
        <dbReference type="ARBA" id="ARBA00005842"/>
    </source>
</evidence>
<comment type="similarity">
    <text evidence="1">Belongs to the IPP transferase family.</text>
</comment>
<evidence type="ECO:0000256" key="5">
    <source>
        <dbReference type="ARBA" id="ARBA00022840"/>
    </source>
</evidence>
<protein>
    <submittedName>
        <fullName evidence="7">Uncharacterized protein</fullName>
    </submittedName>
</protein>